<dbReference type="EMBL" id="CAAJGR010000070">
    <property type="protein sequence ID" value="VHO02369.1"/>
    <property type="molecule type" value="Genomic_DNA"/>
</dbReference>
<gene>
    <name evidence="1" type="ORF">BAL341_772</name>
</gene>
<accession>A0A486XJY5</accession>
<sequence length="37" mass="4148">MRNDSWETREYLISAIKRVAENLGRAAGLPVCRSAGR</sequence>
<name>A0A486XJY5_9GAMM</name>
<organism evidence="1">
    <name type="scientific">Rheinheimera sp. BAL341</name>
    <dbReference type="NCBI Taxonomy" id="1708203"/>
    <lineage>
        <taxon>Bacteria</taxon>
        <taxon>Pseudomonadati</taxon>
        <taxon>Pseudomonadota</taxon>
        <taxon>Gammaproteobacteria</taxon>
        <taxon>Chromatiales</taxon>
        <taxon>Chromatiaceae</taxon>
        <taxon>Rheinheimera</taxon>
    </lineage>
</organism>
<dbReference type="AlphaFoldDB" id="A0A486XJY5"/>
<reference evidence="1" key="1">
    <citation type="submission" date="2019-04" db="EMBL/GenBank/DDBJ databases">
        <authorList>
            <person name="Brambilla D."/>
        </authorList>
    </citation>
    <scope>NUCLEOTIDE SEQUENCE</scope>
    <source>
        <strain evidence="1">BAL1</strain>
    </source>
</reference>
<proteinExistence type="predicted"/>
<protein>
    <submittedName>
        <fullName evidence="1">Uncharacterized protein</fullName>
    </submittedName>
</protein>
<evidence type="ECO:0000313" key="1">
    <source>
        <dbReference type="EMBL" id="VHO02369.1"/>
    </source>
</evidence>